<evidence type="ECO:0000259" key="8">
    <source>
        <dbReference type="Pfam" id="PF24621"/>
    </source>
</evidence>
<accession>A0A1Y5F6F6</accession>
<name>A0A1Y5F6F6_9BACT</name>
<dbReference type="PANTHER" id="PTHR43622:SF1">
    <property type="entry name" value="3-DEHYDROQUINATE SYNTHASE"/>
    <property type="match status" value="1"/>
</dbReference>
<evidence type="ECO:0000313" key="9">
    <source>
        <dbReference type="EMBL" id="OUR93639.1"/>
    </source>
</evidence>
<protein>
    <submittedName>
        <fullName evidence="9">Uncharacterized protein</fullName>
    </submittedName>
</protein>
<dbReference type="PIRSF" id="PIRSF001455">
    <property type="entry name" value="DHQ_synth"/>
    <property type="match status" value="1"/>
</dbReference>
<dbReference type="InterPro" id="IPR030960">
    <property type="entry name" value="DHQS/DOIS_N"/>
</dbReference>
<dbReference type="CDD" id="cd08195">
    <property type="entry name" value="DHQS"/>
    <property type="match status" value="1"/>
</dbReference>
<keyword evidence="5" id="KW-0456">Lyase</keyword>
<dbReference type="Gene3D" id="1.20.1090.10">
    <property type="entry name" value="Dehydroquinate synthase-like - alpha domain"/>
    <property type="match status" value="1"/>
</dbReference>
<evidence type="ECO:0000256" key="6">
    <source>
        <dbReference type="ARBA" id="ARBA00023285"/>
    </source>
</evidence>
<keyword evidence="3" id="KW-0479">Metal-binding</keyword>
<dbReference type="InterPro" id="IPR030963">
    <property type="entry name" value="DHQ_synth_fam"/>
</dbReference>
<reference evidence="10" key="1">
    <citation type="journal article" date="2017" name="Proc. Natl. Acad. Sci. U.S.A.">
        <title>Simulation of Deepwater Horizon oil plume reveals substrate specialization within a complex community of hydrocarbon-degraders.</title>
        <authorList>
            <person name="Hu P."/>
            <person name="Dubinsky E.A."/>
            <person name="Probst A.J."/>
            <person name="Wang J."/>
            <person name="Sieber C.M.K."/>
            <person name="Tom L.M."/>
            <person name="Gardinali P."/>
            <person name="Banfield J.F."/>
            <person name="Atlas R.M."/>
            <person name="Andersen G.L."/>
        </authorList>
    </citation>
    <scope>NUCLEOTIDE SEQUENCE [LARGE SCALE GENOMIC DNA]</scope>
</reference>
<evidence type="ECO:0000256" key="4">
    <source>
        <dbReference type="ARBA" id="ARBA00023027"/>
    </source>
</evidence>
<dbReference type="Gene3D" id="3.40.50.1970">
    <property type="match status" value="1"/>
</dbReference>
<keyword evidence="6" id="KW-0170">Cobalt</keyword>
<evidence type="ECO:0000313" key="10">
    <source>
        <dbReference type="Proteomes" id="UP000196531"/>
    </source>
</evidence>
<dbReference type="Pfam" id="PF01761">
    <property type="entry name" value="DHQ_synthase"/>
    <property type="match status" value="1"/>
</dbReference>
<dbReference type="GO" id="GO:0009073">
    <property type="term" value="P:aromatic amino acid family biosynthetic process"/>
    <property type="evidence" value="ECO:0007669"/>
    <property type="project" value="InterPro"/>
</dbReference>
<evidence type="ECO:0000256" key="1">
    <source>
        <dbReference type="ARBA" id="ARBA00001911"/>
    </source>
</evidence>
<dbReference type="EMBL" id="MAAO01000015">
    <property type="protein sequence ID" value="OUR93639.1"/>
    <property type="molecule type" value="Genomic_DNA"/>
</dbReference>
<evidence type="ECO:0000256" key="2">
    <source>
        <dbReference type="ARBA" id="ARBA00001941"/>
    </source>
</evidence>
<feature type="domain" description="3-dehydroquinate synthase C-terminal" evidence="8">
    <location>
        <begin position="168"/>
        <end position="298"/>
    </location>
</feature>
<dbReference type="PANTHER" id="PTHR43622">
    <property type="entry name" value="3-DEHYDROQUINATE SYNTHASE"/>
    <property type="match status" value="1"/>
</dbReference>
<comment type="caution">
    <text evidence="9">The sequence shown here is derived from an EMBL/GenBank/DDBJ whole genome shotgun (WGS) entry which is preliminary data.</text>
</comment>
<sequence>MNSNIEYCEISDIVKKIKSIDSELILIVADLNVWSEYSRALPLLNIEGKKVLFWKAPDGEKVKDFTNLASALEFFISKGIHRNAHLISIGGGATSDFAGLVASMLLRGIEWSVIPTTLLSMVDAGVGGKVAINSAHGKNLIGAFHHPSNIWICPEFLETLPAHEYLSGMGEMIKYGFLSKVISDKILAKKPLNEIIKDCVEYKKEIVSSDFKEQGLRKVLNFGHTIGHAIEKIYGLSHGVSVIWGILLVTKVFQKNKMQDHLRALSSALEITVGNSPWLNKSFLLEDVMIYIKKDKKVSSFEDIDLVLVEEIGKPIVKKFKFDELNTKLNAAADELKTISIDS</sequence>
<organism evidence="9 10">
    <name type="scientific">Halobacteriovorax marinus</name>
    <dbReference type="NCBI Taxonomy" id="97084"/>
    <lineage>
        <taxon>Bacteria</taxon>
        <taxon>Pseudomonadati</taxon>
        <taxon>Bdellovibrionota</taxon>
        <taxon>Bacteriovoracia</taxon>
        <taxon>Bacteriovoracales</taxon>
        <taxon>Halobacteriovoraceae</taxon>
        <taxon>Halobacteriovorax</taxon>
    </lineage>
</organism>
<dbReference type="AlphaFoldDB" id="A0A1Y5F6F6"/>
<evidence type="ECO:0000256" key="5">
    <source>
        <dbReference type="ARBA" id="ARBA00023239"/>
    </source>
</evidence>
<dbReference type="GO" id="GO:0003856">
    <property type="term" value="F:3-dehydroquinate synthase activity"/>
    <property type="evidence" value="ECO:0007669"/>
    <property type="project" value="TreeGrafter"/>
</dbReference>
<feature type="domain" description="3-dehydroquinate synthase N-terminal" evidence="7">
    <location>
        <begin position="56"/>
        <end position="165"/>
    </location>
</feature>
<dbReference type="InterPro" id="IPR050071">
    <property type="entry name" value="Dehydroquinate_synthase"/>
</dbReference>
<comment type="cofactor">
    <cofactor evidence="2">
        <name>Co(2+)</name>
        <dbReference type="ChEBI" id="CHEBI:48828"/>
    </cofactor>
</comment>
<proteinExistence type="predicted"/>
<gene>
    <name evidence="9" type="ORF">A9Q84_19415</name>
</gene>
<dbReference type="SUPFAM" id="SSF56796">
    <property type="entry name" value="Dehydroquinate synthase-like"/>
    <property type="match status" value="1"/>
</dbReference>
<dbReference type="GO" id="GO:0046872">
    <property type="term" value="F:metal ion binding"/>
    <property type="evidence" value="ECO:0007669"/>
    <property type="project" value="UniProtKB-KW"/>
</dbReference>
<evidence type="ECO:0000259" key="7">
    <source>
        <dbReference type="Pfam" id="PF01761"/>
    </source>
</evidence>
<dbReference type="Pfam" id="PF24621">
    <property type="entry name" value="DHQS_C"/>
    <property type="match status" value="1"/>
</dbReference>
<comment type="cofactor">
    <cofactor evidence="1">
        <name>NAD(+)</name>
        <dbReference type="ChEBI" id="CHEBI:57540"/>
    </cofactor>
</comment>
<dbReference type="Proteomes" id="UP000196531">
    <property type="component" value="Unassembled WGS sequence"/>
</dbReference>
<keyword evidence="4" id="KW-0520">NAD</keyword>
<evidence type="ECO:0000256" key="3">
    <source>
        <dbReference type="ARBA" id="ARBA00022723"/>
    </source>
</evidence>
<dbReference type="InterPro" id="IPR056179">
    <property type="entry name" value="DHQS_C"/>
</dbReference>